<dbReference type="Proteomes" id="UP000278673">
    <property type="component" value="Unassembled WGS sequence"/>
</dbReference>
<dbReference type="Gene3D" id="1.10.1200.10">
    <property type="entry name" value="ACP-like"/>
    <property type="match status" value="1"/>
</dbReference>
<sequence length="194" mass="19975">MSGLVRARPAVATAAAAAAVAPAGGGVRYELLDAAERRRALLDLVVDHVAAVLGHASSAEIGVDRAFKELGFDSLTGVELRNRLGSATGQRLPATAVFDHPTPTDLAAFLDTLIAPHGGGPLAPLLDELDRTESALGSLRLEDEEREALAARLQGLLSRLHPTAGAAGAEPAAIGDEATDDEIFDFIDGELGLS</sequence>
<dbReference type="PROSITE" id="PS00012">
    <property type="entry name" value="PHOSPHOPANTETHEINE"/>
    <property type="match status" value="1"/>
</dbReference>
<dbReference type="EMBL" id="RFFJ01000406">
    <property type="protein sequence ID" value="RMI25812.1"/>
    <property type="molecule type" value="Genomic_DNA"/>
</dbReference>
<dbReference type="PROSITE" id="PS50075">
    <property type="entry name" value="CARRIER"/>
    <property type="match status" value="1"/>
</dbReference>
<keyword evidence="4" id="KW-0511">Multifunctional enzyme</keyword>
<protein>
    <recommendedName>
        <fullName evidence="5">Carrier domain-containing protein</fullName>
    </recommendedName>
</protein>
<feature type="domain" description="Carrier" evidence="5">
    <location>
        <begin position="39"/>
        <end position="114"/>
    </location>
</feature>
<organism evidence="6 7">
    <name type="scientific">Streptomyces triticirhizae</name>
    <dbReference type="NCBI Taxonomy" id="2483353"/>
    <lineage>
        <taxon>Bacteria</taxon>
        <taxon>Bacillati</taxon>
        <taxon>Actinomycetota</taxon>
        <taxon>Actinomycetes</taxon>
        <taxon>Kitasatosporales</taxon>
        <taxon>Streptomycetaceae</taxon>
        <taxon>Streptomyces</taxon>
    </lineage>
</organism>
<dbReference type="SMART" id="SM00823">
    <property type="entry name" value="PKS_PP"/>
    <property type="match status" value="1"/>
</dbReference>
<dbReference type="PANTHER" id="PTHR43775">
    <property type="entry name" value="FATTY ACID SYNTHASE"/>
    <property type="match status" value="1"/>
</dbReference>
<dbReference type="FunFam" id="1.10.1200.10:FF:000007">
    <property type="entry name" value="Probable polyketide synthase pks17"/>
    <property type="match status" value="1"/>
</dbReference>
<accession>A0A3M2KJ83</accession>
<reference evidence="6 7" key="1">
    <citation type="submission" date="2018-10" db="EMBL/GenBank/DDBJ databases">
        <title>Isolation, diversity and antifungal activity of actinobacteria from wheat.</title>
        <authorList>
            <person name="Han C."/>
        </authorList>
    </citation>
    <scope>NUCLEOTIDE SEQUENCE [LARGE SCALE GENOMIC DNA]</scope>
    <source>
        <strain evidence="6 7">NEAU-YY642</strain>
    </source>
</reference>
<comment type="caution">
    <text evidence="6">The sequence shown here is derived from an EMBL/GenBank/DDBJ whole genome shotgun (WGS) entry which is preliminary data.</text>
</comment>
<dbReference type="PANTHER" id="PTHR43775:SF51">
    <property type="entry name" value="INACTIVE PHENOLPHTHIOCEROL SYNTHESIS POLYKETIDE SYNTHASE TYPE I PKS1-RELATED"/>
    <property type="match status" value="1"/>
</dbReference>
<dbReference type="InterPro" id="IPR050091">
    <property type="entry name" value="PKS_NRPS_Biosynth_Enz"/>
</dbReference>
<evidence type="ECO:0000256" key="3">
    <source>
        <dbReference type="ARBA" id="ARBA00022679"/>
    </source>
</evidence>
<dbReference type="AlphaFoldDB" id="A0A3M2KJ83"/>
<dbReference type="SUPFAM" id="SSF47336">
    <property type="entry name" value="ACP-like"/>
    <property type="match status" value="1"/>
</dbReference>
<keyword evidence="3" id="KW-0808">Transferase</keyword>
<dbReference type="InterPro" id="IPR009081">
    <property type="entry name" value="PP-bd_ACP"/>
</dbReference>
<dbReference type="GO" id="GO:0031177">
    <property type="term" value="F:phosphopantetheine binding"/>
    <property type="evidence" value="ECO:0007669"/>
    <property type="project" value="InterPro"/>
</dbReference>
<dbReference type="GO" id="GO:0006633">
    <property type="term" value="P:fatty acid biosynthetic process"/>
    <property type="evidence" value="ECO:0007669"/>
    <property type="project" value="TreeGrafter"/>
</dbReference>
<dbReference type="InterPro" id="IPR036736">
    <property type="entry name" value="ACP-like_sf"/>
</dbReference>
<evidence type="ECO:0000256" key="2">
    <source>
        <dbReference type="ARBA" id="ARBA00022553"/>
    </source>
</evidence>
<evidence type="ECO:0000313" key="7">
    <source>
        <dbReference type="Proteomes" id="UP000278673"/>
    </source>
</evidence>
<name>A0A3M2KJ83_9ACTN</name>
<proteinExistence type="predicted"/>
<keyword evidence="1" id="KW-0596">Phosphopantetheine</keyword>
<evidence type="ECO:0000313" key="6">
    <source>
        <dbReference type="EMBL" id="RMI25812.1"/>
    </source>
</evidence>
<evidence type="ECO:0000256" key="1">
    <source>
        <dbReference type="ARBA" id="ARBA00022450"/>
    </source>
</evidence>
<dbReference type="Pfam" id="PF00550">
    <property type="entry name" value="PP-binding"/>
    <property type="match status" value="1"/>
</dbReference>
<dbReference type="GO" id="GO:0004312">
    <property type="term" value="F:fatty acid synthase activity"/>
    <property type="evidence" value="ECO:0007669"/>
    <property type="project" value="TreeGrafter"/>
</dbReference>
<keyword evidence="7" id="KW-1185">Reference proteome</keyword>
<dbReference type="SMART" id="SM01294">
    <property type="entry name" value="PKS_PP_betabranch"/>
    <property type="match status" value="1"/>
</dbReference>
<dbReference type="InterPro" id="IPR006162">
    <property type="entry name" value="Ppantetheine_attach_site"/>
</dbReference>
<gene>
    <name evidence="6" type="ORF">EBN88_30005</name>
</gene>
<dbReference type="GO" id="GO:0017000">
    <property type="term" value="P:antibiotic biosynthetic process"/>
    <property type="evidence" value="ECO:0007669"/>
    <property type="project" value="UniProtKB-ARBA"/>
</dbReference>
<evidence type="ECO:0000259" key="5">
    <source>
        <dbReference type="PROSITE" id="PS50075"/>
    </source>
</evidence>
<keyword evidence="2" id="KW-0597">Phosphoprotein</keyword>
<dbReference type="InterPro" id="IPR020806">
    <property type="entry name" value="PKS_PP-bd"/>
</dbReference>
<evidence type="ECO:0000256" key="4">
    <source>
        <dbReference type="ARBA" id="ARBA00023268"/>
    </source>
</evidence>